<dbReference type="NCBIfam" id="NF011456">
    <property type="entry name" value="PRK14874.1"/>
    <property type="match status" value="1"/>
</dbReference>
<sequence length="357" mass="38433">MSQNKEREHSCLTGACQAGISPVNVAIVGASGAVGHELVKVLEERNFPVGELRLCATSRSAGKVMSFKGQSLTVEETTPDSFTGMQVALFAGGSASKEFGPAAVERGCVVIDNSSNFRLDPEVPLVVPEVNPGDVKWHKGIIANPNCSTIIMVVALKPIHDAAGIKRVVVSTYQAVSGAGAEGIAELSGQTGAIVNGGEYPPGKFPYQIAFNLIPHIDVFQDMDYTKEEWKMVKETHKIMHDSSMGITATTVRVPVYRSHSESVNIETNKKLTAEQTRTILAQAPGIIVVDDPREKKYPMPLFCSDKDEVFVGRIREDNSIPSGLNLWVVGDQIRKGAATNAVQIAELLVKYGCLQV</sequence>
<dbReference type="AlphaFoldDB" id="A0A2L2XDH8"/>
<evidence type="ECO:0000256" key="12">
    <source>
        <dbReference type="ARBA" id="ARBA00023154"/>
    </source>
</evidence>
<evidence type="ECO:0000256" key="8">
    <source>
        <dbReference type="ARBA" id="ARBA00022697"/>
    </source>
</evidence>
<dbReference type="GO" id="GO:0004073">
    <property type="term" value="F:aspartate-semialdehyde dehydrogenase activity"/>
    <property type="evidence" value="ECO:0007669"/>
    <property type="project" value="UniProtKB-UniRule"/>
</dbReference>
<evidence type="ECO:0000256" key="9">
    <source>
        <dbReference type="ARBA" id="ARBA00022857"/>
    </source>
</evidence>
<organism evidence="18 19">
    <name type="scientific">Desulfocucumis palustris</name>
    <dbReference type="NCBI Taxonomy" id="1898651"/>
    <lineage>
        <taxon>Bacteria</taxon>
        <taxon>Bacillati</taxon>
        <taxon>Bacillota</taxon>
        <taxon>Clostridia</taxon>
        <taxon>Eubacteriales</taxon>
        <taxon>Desulfocucumaceae</taxon>
        <taxon>Desulfocucumis</taxon>
    </lineage>
</organism>
<dbReference type="InterPro" id="IPR012080">
    <property type="entry name" value="Asp_semialdehyde_DH"/>
</dbReference>
<comment type="pathway">
    <text evidence="3 15">Amino-acid biosynthesis; L-threonine biosynthesis; L-threonine from L-aspartate: step 2/5.</text>
</comment>
<evidence type="ECO:0000256" key="3">
    <source>
        <dbReference type="ARBA" id="ARBA00005097"/>
    </source>
</evidence>
<keyword evidence="8 15" id="KW-0791">Threonine biosynthesis</keyword>
<dbReference type="GO" id="GO:0046983">
    <property type="term" value="F:protein dimerization activity"/>
    <property type="evidence" value="ECO:0007669"/>
    <property type="project" value="InterPro"/>
</dbReference>
<evidence type="ECO:0000256" key="14">
    <source>
        <dbReference type="ARBA" id="ARBA00047891"/>
    </source>
</evidence>
<comment type="caution">
    <text evidence="18">The sequence shown here is derived from an EMBL/GenBank/DDBJ whole genome shotgun (WGS) entry which is preliminary data.</text>
</comment>
<evidence type="ECO:0000256" key="6">
    <source>
        <dbReference type="ARBA" id="ARBA00013120"/>
    </source>
</evidence>
<evidence type="ECO:0000256" key="11">
    <source>
        <dbReference type="ARBA" id="ARBA00023002"/>
    </source>
</evidence>
<feature type="binding site" evidence="15">
    <location>
        <position position="118"/>
    </location>
    <ligand>
        <name>phosphate</name>
        <dbReference type="ChEBI" id="CHEBI:43474"/>
    </ligand>
</feature>
<dbReference type="GO" id="GO:0050661">
    <property type="term" value="F:NADP binding"/>
    <property type="evidence" value="ECO:0007669"/>
    <property type="project" value="UniProtKB-UniRule"/>
</dbReference>
<evidence type="ECO:0000256" key="4">
    <source>
        <dbReference type="ARBA" id="ARBA00010584"/>
    </source>
</evidence>
<reference evidence="19" key="1">
    <citation type="submission" date="2018-02" db="EMBL/GenBank/DDBJ databases">
        <title>Genome sequence of Desulfocucumis palustris strain NAW-5.</title>
        <authorList>
            <person name="Watanabe M."/>
            <person name="Kojima H."/>
            <person name="Fukui M."/>
        </authorList>
    </citation>
    <scope>NUCLEOTIDE SEQUENCE [LARGE SCALE GENOMIC DNA]</scope>
    <source>
        <strain evidence="19">NAW-5</strain>
    </source>
</reference>
<evidence type="ECO:0000259" key="17">
    <source>
        <dbReference type="SMART" id="SM00859"/>
    </source>
</evidence>
<dbReference type="InterPro" id="IPR000534">
    <property type="entry name" value="Semialdehyde_DH_NAD-bd"/>
</dbReference>
<dbReference type="InterPro" id="IPR005986">
    <property type="entry name" value="Asp_semialdehyde_DH_beta"/>
</dbReference>
<comment type="similarity">
    <text evidence="4 15">Belongs to the aspartate-semialdehyde dehydrogenase family.</text>
</comment>
<evidence type="ECO:0000256" key="5">
    <source>
        <dbReference type="ARBA" id="ARBA00011738"/>
    </source>
</evidence>
<keyword evidence="10 15" id="KW-0220">Diaminopimelate biosynthesis</keyword>
<feature type="active site" description="Acyl-thioester intermediate" evidence="15 16">
    <location>
        <position position="147"/>
    </location>
</feature>
<evidence type="ECO:0000256" key="15">
    <source>
        <dbReference type="HAMAP-Rule" id="MF_02121"/>
    </source>
</evidence>
<comment type="pathway">
    <text evidence="1 15">Amino-acid biosynthesis; L-methionine biosynthesis via de novo pathway; L-homoserine from L-aspartate: step 2/3.</text>
</comment>
<gene>
    <name evidence="15" type="primary">asd</name>
    <name evidence="18" type="ORF">DCCM_3304</name>
</gene>
<dbReference type="Gene3D" id="3.40.50.720">
    <property type="entry name" value="NAD(P)-binding Rossmann-like Domain"/>
    <property type="match status" value="1"/>
</dbReference>
<dbReference type="SUPFAM" id="SSF55347">
    <property type="entry name" value="Glyceraldehyde-3-phosphate dehydrogenase-like, C-terminal domain"/>
    <property type="match status" value="1"/>
</dbReference>
<dbReference type="GO" id="GO:0019877">
    <property type="term" value="P:diaminopimelate biosynthetic process"/>
    <property type="evidence" value="ECO:0007669"/>
    <property type="project" value="UniProtKB-UniRule"/>
</dbReference>
<comment type="function">
    <text evidence="15">Catalyzes the NADPH-dependent formation of L-aspartate-semialdehyde (L-ASA) by the reductive dephosphorylation of L-aspartyl-4-phosphate.</text>
</comment>
<keyword evidence="19" id="KW-1185">Reference proteome</keyword>
<evidence type="ECO:0000256" key="13">
    <source>
        <dbReference type="ARBA" id="ARBA00023167"/>
    </source>
</evidence>
<feature type="binding site" evidence="15">
    <location>
        <position position="253"/>
    </location>
    <ligand>
        <name>substrate</name>
    </ligand>
</feature>
<comment type="subunit">
    <text evidence="5 15">Homodimer.</text>
</comment>
<keyword evidence="13 15" id="KW-0486">Methionine biosynthesis</keyword>
<dbReference type="InterPro" id="IPR036291">
    <property type="entry name" value="NAD(P)-bd_dom_sf"/>
</dbReference>
<dbReference type="UniPathway" id="UPA00050">
    <property type="reaction ID" value="UER00463"/>
</dbReference>
<protein>
    <recommendedName>
        <fullName evidence="6 15">Aspartate-semialdehyde dehydrogenase</fullName>
        <shortName evidence="15">ASA dehydrogenase</shortName>
        <shortName evidence="15">ASADH</shortName>
        <ecNumber evidence="6 15">1.2.1.11</ecNumber>
    </recommendedName>
    <alternativeName>
        <fullName evidence="15">Aspartate-beta-semialdehyde dehydrogenase</fullName>
    </alternativeName>
</protein>
<evidence type="ECO:0000256" key="2">
    <source>
        <dbReference type="ARBA" id="ARBA00005076"/>
    </source>
</evidence>
<evidence type="ECO:0000256" key="10">
    <source>
        <dbReference type="ARBA" id="ARBA00022915"/>
    </source>
</evidence>
<dbReference type="Pfam" id="PF02774">
    <property type="entry name" value="Semialdhyde_dhC"/>
    <property type="match status" value="1"/>
</dbReference>
<dbReference type="PIRSF" id="PIRSF000148">
    <property type="entry name" value="ASA_dh"/>
    <property type="match status" value="1"/>
</dbReference>
<keyword evidence="11 15" id="KW-0560">Oxidoreductase</keyword>
<dbReference type="UniPathway" id="UPA00034">
    <property type="reaction ID" value="UER00016"/>
</dbReference>
<dbReference type="SUPFAM" id="SSF51735">
    <property type="entry name" value="NAD(P)-binding Rossmann-fold domains"/>
    <property type="match status" value="1"/>
</dbReference>
<keyword evidence="12 15" id="KW-0457">Lysine biosynthesis</keyword>
<dbReference type="GO" id="GO:0009088">
    <property type="term" value="P:threonine biosynthetic process"/>
    <property type="evidence" value="ECO:0007669"/>
    <property type="project" value="UniProtKB-UniRule"/>
</dbReference>
<dbReference type="HAMAP" id="MF_02121">
    <property type="entry name" value="ASADH"/>
    <property type="match status" value="1"/>
</dbReference>
<dbReference type="Proteomes" id="UP000239549">
    <property type="component" value="Unassembled WGS sequence"/>
</dbReference>
<dbReference type="NCBIfam" id="TIGR01296">
    <property type="entry name" value="asd_B"/>
    <property type="match status" value="1"/>
</dbReference>
<name>A0A2L2XDH8_9FIRM</name>
<proteinExistence type="inferred from homology"/>
<dbReference type="GO" id="GO:0009097">
    <property type="term" value="P:isoleucine biosynthetic process"/>
    <property type="evidence" value="ECO:0007669"/>
    <property type="project" value="UniProtKB-UniRule"/>
</dbReference>
<dbReference type="EC" id="1.2.1.11" evidence="6 15"/>
<accession>A0A2L2XDH8</accession>
<dbReference type="SMART" id="SM00859">
    <property type="entry name" value="Semialdhyde_dh"/>
    <property type="match status" value="1"/>
</dbReference>
<evidence type="ECO:0000313" key="19">
    <source>
        <dbReference type="Proteomes" id="UP000239549"/>
    </source>
</evidence>
<evidence type="ECO:0000256" key="7">
    <source>
        <dbReference type="ARBA" id="ARBA00022605"/>
    </source>
</evidence>
<evidence type="ECO:0000313" key="18">
    <source>
        <dbReference type="EMBL" id="GBF34192.1"/>
    </source>
</evidence>
<evidence type="ECO:0000256" key="16">
    <source>
        <dbReference type="PIRSR" id="PIRSR000148-1"/>
    </source>
</evidence>
<evidence type="ECO:0000256" key="1">
    <source>
        <dbReference type="ARBA" id="ARBA00005021"/>
    </source>
</evidence>
<dbReference type="GO" id="GO:0009089">
    <property type="term" value="P:lysine biosynthetic process via diaminopimelate"/>
    <property type="evidence" value="ECO:0007669"/>
    <property type="project" value="UniProtKB-UniRule"/>
</dbReference>
<comment type="pathway">
    <text evidence="2 15">Amino-acid biosynthesis; L-lysine biosynthesis via DAP pathway; (S)-tetrahydrodipicolinate from L-aspartate: step 2/4.</text>
</comment>
<dbReference type="EMBL" id="BFAV01000130">
    <property type="protein sequence ID" value="GBF34192.1"/>
    <property type="molecule type" value="Genomic_DNA"/>
</dbReference>
<dbReference type="CDD" id="cd18131">
    <property type="entry name" value="ASADH_C_bac_euk_like"/>
    <property type="match status" value="1"/>
</dbReference>
<feature type="binding site" evidence="15">
    <location>
        <position position="333"/>
    </location>
    <ligand>
        <name>NADP(+)</name>
        <dbReference type="ChEBI" id="CHEBI:58349"/>
    </ligand>
</feature>
<dbReference type="InterPro" id="IPR012280">
    <property type="entry name" value="Semialdhyde_DH_dimer_dom"/>
</dbReference>
<dbReference type="GO" id="GO:0071266">
    <property type="term" value="P:'de novo' L-methionine biosynthetic process"/>
    <property type="evidence" value="ECO:0007669"/>
    <property type="project" value="UniProtKB-UniRule"/>
</dbReference>
<feature type="binding site" evidence="15">
    <location>
        <begin position="59"/>
        <end position="60"/>
    </location>
    <ligand>
        <name>NADP(+)</name>
        <dbReference type="ChEBI" id="CHEBI:58349"/>
    </ligand>
</feature>
<dbReference type="Gene3D" id="3.30.360.10">
    <property type="entry name" value="Dihydrodipicolinate Reductase, domain 2"/>
    <property type="match status" value="1"/>
</dbReference>
<dbReference type="PANTHER" id="PTHR46278">
    <property type="entry name" value="DEHYDROGENASE, PUTATIVE-RELATED"/>
    <property type="match status" value="1"/>
</dbReference>
<feature type="active site" description="Proton acceptor" evidence="15 16">
    <location>
        <position position="260"/>
    </location>
</feature>
<feature type="binding site" evidence="15">
    <location>
        <begin position="177"/>
        <end position="178"/>
    </location>
    <ligand>
        <name>NADP(+)</name>
        <dbReference type="ChEBI" id="CHEBI:58349"/>
    </ligand>
</feature>
<dbReference type="CDD" id="cd02316">
    <property type="entry name" value="VcASADH2_like_N"/>
    <property type="match status" value="1"/>
</dbReference>
<dbReference type="UniPathway" id="UPA00051">
    <property type="reaction ID" value="UER00464"/>
</dbReference>
<dbReference type="Pfam" id="PF01118">
    <property type="entry name" value="Semialdhyde_dh"/>
    <property type="match status" value="1"/>
</dbReference>
<keyword evidence="9 15" id="KW-0521">NADP</keyword>
<feature type="binding site" evidence="15">
    <location>
        <position position="202"/>
    </location>
    <ligand>
        <name>NADP(+)</name>
        <dbReference type="ChEBI" id="CHEBI:58349"/>
    </ligand>
</feature>
<keyword evidence="7 15" id="KW-0028">Amino-acid biosynthesis</keyword>
<comment type="catalytic activity">
    <reaction evidence="14 15">
        <text>L-aspartate 4-semialdehyde + phosphate + NADP(+) = 4-phospho-L-aspartate + NADPH + H(+)</text>
        <dbReference type="Rhea" id="RHEA:24284"/>
        <dbReference type="ChEBI" id="CHEBI:15378"/>
        <dbReference type="ChEBI" id="CHEBI:43474"/>
        <dbReference type="ChEBI" id="CHEBI:57535"/>
        <dbReference type="ChEBI" id="CHEBI:57783"/>
        <dbReference type="ChEBI" id="CHEBI:58349"/>
        <dbReference type="ChEBI" id="CHEBI:537519"/>
        <dbReference type="EC" id="1.2.1.11"/>
    </reaction>
</comment>
<feature type="binding site" evidence="15">
    <location>
        <begin position="31"/>
        <end position="34"/>
    </location>
    <ligand>
        <name>NADP(+)</name>
        <dbReference type="ChEBI" id="CHEBI:58349"/>
    </ligand>
</feature>
<feature type="binding site" evidence="15">
    <location>
        <position position="174"/>
    </location>
    <ligand>
        <name>substrate</name>
    </ligand>
</feature>
<comment type="caution">
    <text evidence="15">Lacks conserved residue(s) required for the propagation of feature annotation.</text>
</comment>
<dbReference type="PANTHER" id="PTHR46278:SF2">
    <property type="entry name" value="ASPARTATE-SEMIALDEHYDE DEHYDROGENASE"/>
    <property type="match status" value="1"/>
</dbReference>
<feature type="domain" description="Semialdehyde dehydrogenase NAD-binding" evidence="17">
    <location>
        <begin position="24"/>
        <end position="138"/>
    </location>
</feature>
<dbReference type="GO" id="GO:0051287">
    <property type="term" value="F:NAD binding"/>
    <property type="evidence" value="ECO:0007669"/>
    <property type="project" value="InterPro"/>
</dbReference>